<dbReference type="Proteomes" id="UP000234473">
    <property type="component" value="Unassembled WGS sequence"/>
</dbReference>
<organism evidence="3 6">
    <name type="scientific">Klebsiella variicola</name>
    <dbReference type="NCBI Taxonomy" id="244366"/>
    <lineage>
        <taxon>Bacteria</taxon>
        <taxon>Pseudomonadati</taxon>
        <taxon>Pseudomonadota</taxon>
        <taxon>Gammaproteobacteria</taxon>
        <taxon>Enterobacterales</taxon>
        <taxon>Enterobacteriaceae</taxon>
        <taxon>Klebsiella/Raoultella group</taxon>
        <taxon>Klebsiella</taxon>
        <taxon>Klebsiella pneumoniae complex</taxon>
    </lineage>
</organism>
<evidence type="ECO:0000313" key="6">
    <source>
        <dbReference type="Proteomes" id="UP000234473"/>
    </source>
</evidence>
<dbReference type="EMBL" id="CP060807">
    <property type="protein sequence ID" value="QNP25454.1"/>
    <property type="molecule type" value="Genomic_DNA"/>
</dbReference>
<reference evidence="1" key="4">
    <citation type="journal article" date="2023" name="Nat. Commun.">
        <title>Genomic dissection of endemic carbapenem resistance reveals metallo-beta-lactamase dissemination through clonal, plasmid and integron transfer.</title>
        <authorList>
            <person name="Macesic N."/>
            <person name="Hawkey J."/>
            <person name="Vezina B."/>
            <person name="Wisniewski J.A."/>
            <person name="Cottingham H."/>
            <person name="Blakeway L.V."/>
            <person name="Harshegyi T."/>
            <person name="Pragastis K."/>
            <person name="Badoordeen G.Z."/>
            <person name="Dennison A."/>
            <person name="Spelman D.W."/>
            <person name="Jenney A.W.J."/>
            <person name="Peleg A.Y."/>
        </authorList>
    </citation>
    <scope>NUCLEOTIDE SEQUENCE</scope>
    <source>
        <strain evidence="1">CPO071</strain>
    </source>
</reference>
<name>A0A264C0P3_KLEVA</name>
<dbReference type="EMBL" id="JARTTN020000001">
    <property type="protein sequence ID" value="MEC6055607.1"/>
    <property type="molecule type" value="Genomic_DNA"/>
</dbReference>
<dbReference type="Proteomes" id="UP001176846">
    <property type="component" value="Unassembled WGS sequence"/>
</dbReference>
<dbReference type="EMBL" id="PICB01001658">
    <property type="protein sequence ID" value="PLP41097.1"/>
    <property type="molecule type" value="Genomic_DNA"/>
</dbReference>
<sequence length="48" mass="5488">MPCNVAPLQNQDKTAAMSIDRREFIPVIRNAYVIRYPARRDGREGKAV</sequence>
<dbReference type="Proteomes" id="UP000234412">
    <property type="component" value="Unassembled WGS sequence"/>
</dbReference>
<dbReference type="RefSeq" id="WP_012540536.1">
    <property type="nucleotide sequence ID" value="NC_011283.1"/>
</dbReference>
<protein>
    <submittedName>
        <fullName evidence="3">Short-chain dehydrogenase</fullName>
    </submittedName>
</protein>
<evidence type="ECO:0000313" key="5">
    <source>
        <dbReference type="Proteomes" id="UP000234412"/>
    </source>
</evidence>
<reference evidence="5 6" key="1">
    <citation type="submission" date="2017-11" db="EMBL/GenBank/DDBJ databases">
        <authorList>
            <person name="Han C.G."/>
        </authorList>
    </citation>
    <scope>NUCLEOTIDE SEQUENCE [LARGE SCALE GENOMIC DNA]</scope>
    <source>
        <strain evidence="3 6">A5</strain>
        <strain evidence="2 5">A8</strain>
    </source>
</reference>
<dbReference type="GeneID" id="93271258"/>
<reference evidence="4 7" key="3">
    <citation type="submission" date="2020-08" db="EMBL/GenBank/DDBJ databases">
        <title>Complete genome sequence of Klebsiella pneumoniae KP2757.</title>
        <authorList>
            <person name="Zhang X."/>
        </authorList>
    </citation>
    <scope>NUCLEOTIDE SEQUENCE [LARGE SCALE GENOMIC DNA]</scope>
    <source>
        <strain evidence="4 7">KP2757</strain>
    </source>
</reference>
<proteinExistence type="predicted"/>
<evidence type="ECO:0000313" key="3">
    <source>
        <dbReference type="EMBL" id="PLP41097.1"/>
    </source>
</evidence>
<reference evidence="5 6" key="2">
    <citation type="submission" date="2018-01" db="EMBL/GenBank/DDBJ databases">
        <title>Genomic study of Klebsiella pneumoniae.</title>
        <authorList>
            <person name="Yang Y."/>
            <person name="Bicalho R."/>
        </authorList>
    </citation>
    <scope>NUCLEOTIDE SEQUENCE [LARGE SCALE GENOMIC DNA]</scope>
    <source>
        <strain evidence="3 6">A5</strain>
        <strain evidence="2 5">A8</strain>
    </source>
</reference>
<evidence type="ECO:0000313" key="1">
    <source>
        <dbReference type="EMBL" id="MEC6055607.1"/>
    </source>
</evidence>
<dbReference type="EMBL" id="PIDP01000201">
    <property type="protein sequence ID" value="PLM95991.1"/>
    <property type="molecule type" value="Genomic_DNA"/>
</dbReference>
<dbReference type="KEGG" id="kpe:KPK_0656"/>
<dbReference type="AlphaFoldDB" id="A0A264C0P3"/>
<dbReference type="Proteomes" id="UP000516181">
    <property type="component" value="Chromosome"/>
</dbReference>
<evidence type="ECO:0000313" key="7">
    <source>
        <dbReference type="Proteomes" id="UP000516181"/>
    </source>
</evidence>
<evidence type="ECO:0000313" key="4">
    <source>
        <dbReference type="EMBL" id="QNP25454.1"/>
    </source>
</evidence>
<evidence type="ECO:0000313" key="2">
    <source>
        <dbReference type="EMBL" id="PLM95991.1"/>
    </source>
</evidence>
<reference evidence="1" key="5">
    <citation type="submission" date="2024-01" db="EMBL/GenBank/DDBJ databases">
        <authorList>
            <person name="Macesic N."/>
        </authorList>
    </citation>
    <scope>NUCLEOTIDE SEQUENCE</scope>
    <source>
        <strain evidence="1">CPO071</strain>
    </source>
</reference>
<gene>
    <name evidence="3" type="ORF">CWM98_25260</name>
    <name evidence="2" type="ORF">CWN47_08630</name>
    <name evidence="4" type="ORF">IAP99_03510</name>
    <name evidence="1" type="ORF">QAB22_003360</name>
</gene>
<accession>A0A264C0P3</accession>